<evidence type="ECO:0000256" key="4">
    <source>
        <dbReference type="ARBA" id="ARBA00022801"/>
    </source>
</evidence>
<organism evidence="11 12">
    <name type="scientific">Nitzschia inconspicua</name>
    <dbReference type="NCBI Taxonomy" id="303405"/>
    <lineage>
        <taxon>Eukaryota</taxon>
        <taxon>Sar</taxon>
        <taxon>Stramenopiles</taxon>
        <taxon>Ochrophyta</taxon>
        <taxon>Bacillariophyta</taxon>
        <taxon>Bacillariophyceae</taxon>
        <taxon>Bacillariophycidae</taxon>
        <taxon>Bacillariales</taxon>
        <taxon>Bacillariaceae</taxon>
        <taxon>Nitzschia</taxon>
    </lineage>
</organism>
<keyword evidence="5" id="KW-0735">Signal-anchor</keyword>
<dbReference type="GO" id="GO:0000139">
    <property type="term" value="C:Golgi membrane"/>
    <property type="evidence" value="ECO:0007669"/>
    <property type="project" value="UniProtKB-SubCell"/>
</dbReference>
<dbReference type="Proteomes" id="UP000693970">
    <property type="component" value="Unassembled WGS sequence"/>
</dbReference>
<evidence type="ECO:0000256" key="8">
    <source>
        <dbReference type="ARBA" id="ARBA00023136"/>
    </source>
</evidence>
<evidence type="ECO:0000256" key="2">
    <source>
        <dbReference type="ARBA" id="ARBA00009559"/>
    </source>
</evidence>
<dbReference type="EMBL" id="JAGRRH010000028">
    <property type="protein sequence ID" value="KAG7339964.1"/>
    <property type="molecule type" value="Genomic_DNA"/>
</dbReference>
<evidence type="ECO:0000256" key="1">
    <source>
        <dbReference type="ARBA" id="ARBA00004323"/>
    </source>
</evidence>
<proteinExistence type="inferred from homology"/>
<evidence type="ECO:0000313" key="11">
    <source>
        <dbReference type="EMBL" id="KAG7339964.1"/>
    </source>
</evidence>
<keyword evidence="12" id="KW-1185">Reference proteome</keyword>
<evidence type="ECO:0000259" key="10">
    <source>
        <dbReference type="Pfam" id="PF24606"/>
    </source>
</evidence>
<comment type="similarity">
    <text evidence="2">Belongs to the glycosyl hydrolase 99 family.</text>
</comment>
<gene>
    <name evidence="11" type="ORF">IV203_006367</name>
</gene>
<reference evidence="11" key="2">
    <citation type="submission" date="2021-04" db="EMBL/GenBank/DDBJ databases">
        <authorList>
            <person name="Podell S."/>
        </authorList>
    </citation>
    <scope>NUCLEOTIDE SEQUENCE</scope>
    <source>
        <strain evidence="11">Hildebrandi</strain>
    </source>
</reference>
<keyword evidence="8 9" id="KW-0472">Membrane</keyword>
<evidence type="ECO:0000256" key="5">
    <source>
        <dbReference type="ARBA" id="ARBA00022968"/>
    </source>
</evidence>
<dbReference type="GO" id="GO:0004559">
    <property type="term" value="F:alpha-mannosidase activity"/>
    <property type="evidence" value="ECO:0007669"/>
    <property type="project" value="TreeGrafter"/>
</dbReference>
<sequence length="1589" mass="177696">MRWETWHGNSTTSIEGIKKRRISFCHWKYTEKQRRNQPNLTFGYLTFSCFSLLAITTLYLSFIPSTTCLTVDDILDGSGYSNDTTFRIYNDDDDYDSTAFPMDDDDHHDGEDFNYDVSSAAVAPSTDITVGVYYYPWHGNDFHRGTRNDGYLRNQLIEPQFPMLGEYDDTRPEVIAQHFLWSQRARISLWVCSWWGPNRREDNTIRNVILKHTELPKQHKIALLYEGSGRGIRASTNWDTSNVYPDMQYICTTYFSHPNYYKIDNKPVIVVYLSRQMYNRGVLKTVLQKMRQAAKDKCKSELYIIGDHVWKSPPSNAAAFYEPFDTPMASLDAVTNYDVYGNVGSTPYTTQAGLDLHYKRQRQWKTFSEGKGVAYIPGVSPGYNDRGVRIANDNPGLSRRLDRNDEEGTLLAAHLVQARQLVHPNVDNLILVNSFNEWHEDTQIEPVAVDPTTRTAVTTTTPTKLTSGLYYETYGNKYLDIIRQATCPSCPPPQEEHYRGIILKRDAFKNLPPPSEVTAAALYYTHETERSAFRNRLSTRQHIVDGDYSSITPEIVSRHLQYSRQANISLWIVEWNGTKTLSDQLLQTQIFNRNDLQTLQISVLYQARQRVTITNTNWDYSQVKTDLEHLFRNLVSHARYYRIQRSPVLFLSLTRWFYSQKQLPTLIQLVRDTAQKLGIPHLYIVGDQVWRTAPVSTIEYPPFALLDAVVNIDVYGNLMDISGQGEARLDSFYQRQRDWRDAAWKAGCAYIPSVMPGFNKRAWNDAANNQQSPIVSRQLNATAPPGSFFTASLQRARYLVDSTLSGLLVVSSFNRFREDTQLEPVVGKSTSLPIALTQSTTYIGYGSLFLEILYEYTKPQRNIALATISKENTNVDELLFTPLQCNDNLTLAASSCTTKWSDLFGTKSTHESLVIVKCGQCVELDSQFGSSELNLLGGLDVLGILHIRDVTSLVITTPFIRVQGEFHIDAKNPVDGSPNVEINFVDSDVLNMKKIIPISTKNISECETVGCGPGPKSIFVAGGKVAWHGMPLDVPTWVDLVDAVSSSITSDVVTPQITRPLDCSTTGTLIKKRFSPQTPNIFTKTAEASIEVTGSFGELQQQRSATSSSNAASIDVTGIRHCLAASQTYAISLRLRIMKEDGYSDTPSICSVSDGSDGCIVVALDTMKDTLVGDMVTQPVYRGPSNHQLNYGEWIDIAGTVSLSNEQLDTANVYIGLRVVSREANTRLELDEFTLQQQQTDACSQNDCRDLVPCNGDAGYPSTLPFSGTGGGQPSIRIDDATNNYYWHFEDSGMIWSVASNCIVENAVYELQMKVRSDTSSTITTRSSEVTVAVYLKSGNVFEKVGVCAENQGEWVECTGFIKIKSDFLDQASDGFSIQLQRVNGGPFDIDDLSLRFSHMASFVQDIVVPKSIQQNWLPGAQIVVMPRSNAFDQQETSIITAVNDYDSANVIVTLDEAIPSPMIRHEGDSAAKVVLLSRNVVVSGGHVTIYRTPSQIQKIHGVQFQEIRLHPGEDDGVVAPIHMFKSNSVKGTEITANSLPRSEHGCILIDETNDVVVSDNVAFQAEGNFVVLKTGKETGVVVQKNVVG</sequence>
<evidence type="ECO:0000256" key="9">
    <source>
        <dbReference type="SAM" id="Phobius"/>
    </source>
</evidence>
<dbReference type="PANTHER" id="PTHR13572">
    <property type="entry name" value="ENDO-ALPHA-1,2-MANNOSIDASE"/>
    <property type="match status" value="1"/>
</dbReference>
<dbReference type="InterPro" id="IPR026071">
    <property type="entry name" value="Glyco_Hydrolase_99"/>
</dbReference>
<dbReference type="OrthoDB" id="39300at2759"/>
<accession>A0A9K3KA08</accession>
<evidence type="ECO:0000256" key="7">
    <source>
        <dbReference type="ARBA" id="ARBA00023034"/>
    </source>
</evidence>
<evidence type="ECO:0000313" key="12">
    <source>
        <dbReference type="Proteomes" id="UP000693970"/>
    </source>
</evidence>
<reference evidence="11" key="1">
    <citation type="journal article" date="2021" name="Sci. Rep.">
        <title>Diploid genomic architecture of Nitzschia inconspicua, an elite biomass production diatom.</title>
        <authorList>
            <person name="Oliver A."/>
            <person name="Podell S."/>
            <person name="Pinowska A."/>
            <person name="Traller J.C."/>
            <person name="Smith S.R."/>
            <person name="McClure R."/>
            <person name="Beliaev A."/>
            <person name="Bohutskyi P."/>
            <person name="Hill E.A."/>
            <person name="Rabines A."/>
            <person name="Zheng H."/>
            <person name="Allen L.Z."/>
            <person name="Kuo A."/>
            <person name="Grigoriev I.V."/>
            <person name="Allen A.E."/>
            <person name="Hazlebeck D."/>
            <person name="Allen E.E."/>
        </authorList>
    </citation>
    <scope>NUCLEOTIDE SEQUENCE</scope>
    <source>
        <strain evidence="11">Hildebrandi</strain>
    </source>
</reference>
<comment type="caution">
    <text evidence="11">The sequence shown here is derived from an EMBL/GenBank/DDBJ whole genome shotgun (WGS) entry which is preliminary data.</text>
</comment>
<keyword evidence="6 9" id="KW-1133">Transmembrane helix</keyword>
<keyword evidence="7" id="KW-0333">Golgi apparatus</keyword>
<protein>
    <submittedName>
        <fullName evidence="11">Glycosyl hydrolase family 99 protein</fullName>
    </submittedName>
</protein>
<evidence type="ECO:0000256" key="3">
    <source>
        <dbReference type="ARBA" id="ARBA00022692"/>
    </source>
</evidence>
<dbReference type="Pfam" id="PF24606">
    <property type="entry name" value="CEMIP_beta-hel"/>
    <property type="match status" value="1"/>
</dbReference>
<name>A0A9K3KA08_9STRA</name>
<dbReference type="PANTHER" id="PTHR13572:SF4">
    <property type="entry name" value="RE57134P"/>
    <property type="match status" value="1"/>
</dbReference>
<comment type="subcellular location">
    <subcellularLocation>
        <location evidence="1">Golgi apparatus membrane</location>
        <topology evidence="1">Single-pass type II membrane protein</topology>
    </subcellularLocation>
</comment>
<dbReference type="Pfam" id="PF16317">
    <property type="entry name" value="Glyco_hydro_99"/>
    <property type="match status" value="1"/>
</dbReference>
<keyword evidence="4 11" id="KW-0378">Hydrolase</keyword>
<feature type="domain" description="CEMIP beta-helix" evidence="10">
    <location>
        <begin position="1485"/>
        <end position="1588"/>
    </location>
</feature>
<feature type="transmembrane region" description="Helical" evidence="9">
    <location>
        <begin position="42"/>
        <end position="62"/>
    </location>
</feature>
<dbReference type="InterPro" id="IPR055401">
    <property type="entry name" value="CEMIP_beta-hel_dom"/>
</dbReference>
<evidence type="ECO:0000256" key="6">
    <source>
        <dbReference type="ARBA" id="ARBA00022989"/>
    </source>
</evidence>
<keyword evidence="3 9" id="KW-0812">Transmembrane</keyword>